<sequence>MSLWTNGYDGKQTPASGDLTKFRIERTGSLSSLSCIESPKTLRSENG</sequence>
<evidence type="ECO:0000313" key="1">
    <source>
        <dbReference type="EMBL" id="TWU39721.1"/>
    </source>
</evidence>
<comment type="caution">
    <text evidence="1">The sequence shown here is derived from an EMBL/GenBank/DDBJ whole genome shotgun (WGS) entry which is preliminary data.</text>
</comment>
<evidence type="ECO:0000313" key="2">
    <source>
        <dbReference type="Proteomes" id="UP000319143"/>
    </source>
</evidence>
<keyword evidence="2" id="KW-1185">Reference proteome</keyword>
<organism evidence="1 2">
    <name type="scientific">Novipirellula artificiosorum</name>
    <dbReference type="NCBI Taxonomy" id="2528016"/>
    <lineage>
        <taxon>Bacteria</taxon>
        <taxon>Pseudomonadati</taxon>
        <taxon>Planctomycetota</taxon>
        <taxon>Planctomycetia</taxon>
        <taxon>Pirellulales</taxon>
        <taxon>Pirellulaceae</taxon>
        <taxon>Novipirellula</taxon>
    </lineage>
</organism>
<gene>
    <name evidence="1" type="ORF">Poly41_25770</name>
</gene>
<dbReference type="EMBL" id="SJPV01000003">
    <property type="protein sequence ID" value="TWU39721.1"/>
    <property type="molecule type" value="Genomic_DNA"/>
</dbReference>
<accession>A0A5C6DWD7</accession>
<protein>
    <submittedName>
        <fullName evidence="1">Uncharacterized protein</fullName>
    </submittedName>
</protein>
<dbReference type="AlphaFoldDB" id="A0A5C6DWD7"/>
<dbReference type="Proteomes" id="UP000319143">
    <property type="component" value="Unassembled WGS sequence"/>
</dbReference>
<proteinExistence type="predicted"/>
<reference evidence="1 2" key="1">
    <citation type="submission" date="2019-02" db="EMBL/GenBank/DDBJ databases">
        <title>Deep-cultivation of Planctomycetes and their phenomic and genomic characterization uncovers novel biology.</title>
        <authorList>
            <person name="Wiegand S."/>
            <person name="Jogler M."/>
            <person name="Boedeker C."/>
            <person name="Pinto D."/>
            <person name="Vollmers J."/>
            <person name="Rivas-Marin E."/>
            <person name="Kohn T."/>
            <person name="Peeters S.H."/>
            <person name="Heuer A."/>
            <person name="Rast P."/>
            <person name="Oberbeckmann S."/>
            <person name="Bunk B."/>
            <person name="Jeske O."/>
            <person name="Meyerdierks A."/>
            <person name="Storesund J.E."/>
            <person name="Kallscheuer N."/>
            <person name="Luecker S."/>
            <person name="Lage O.M."/>
            <person name="Pohl T."/>
            <person name="Merkel B.J."/>
            <person name="Hornburger P."/>
            <person name="Mueller R.-W."/>
            <person name="Bruemmer F."/>
            <person name="Labrenz M."/>
            <person name="Spormann A.M."/>
            <person name="Op Den Camp H."/>
            <person name="Overmann J."/>
            <person name="Amann R."/>
            <person name="Jetten M.S.M."/>
            <person name="Mascher T."/>
            <person name="Medema M.H."/>
            <person name="Devos D.P."/>
            <person name="Kaster A.-K."/>
            <person name="Ovreas L."/>
            <person name="Rohde M."/>
            <person name="Galperin M.Y."/>
            <person name="Jogler C."/>
        </authorList>
    </citation>
    <scope>NUCLEOTIDE SEQUENCE [LARGE SCALE GENOMIC DNA]</scope>
    <source>
        <strain evidence="1 2">Poly41</strain>
    </source>
</reference>
<name>A0A5C6DWD7_9BACT</name>